<dbReference type="PANTHER" id="PTHR45953">
    <property type="entry name" value="IDURONATE 2-SULFATASE"/>
    <property type="match status" value="1"/>
</dbReference>
<dbReference type="InterPro" id="IPR000917">
    <property type="entry name" value="Sulfatase_N"/>
</dbReference>
<feature type="region of interest" description="Disordered" evidence="3">
    <location>
        <begin position="238"/>
        <end position="257"/>
    </location>
</feature>
<dbReference type="PANTHER" id="PTHR45953:SF1">
    <property type="entry name" value="IDURONATE 2-SULFATASE"/>
    <property type="match status" value="1"/>
</dbReference>
<sequence length="557" mass="62149">MSDKPTPNVLFIMADQMKASILKMYSEIGIDAPGLERLAAEGVRFENAITPHPLCVPARTSMMTGRYPHSTGCRRNETLMPENEQHAFRIWKEKGFVTGLIGKNHCFIEPGDLKLFDVRCEISHGGLPQGNYKGENVGNMGMEWVVPEKNINIAHEDRATLRSNAQSPRIAYKVSDKPEEHFGTSVIASQTEEFFERYVDGAFSPSDREPGHPPFALLVSFPDPHEPFEAPRRYVDMFPPGDVQMPPQRTDEYTDGSAPERNRVLARMMRQTEDSEAHRRGVISVYQAMTRFVDDGISRILNKLDELGLRENTVVVFTADHGDFMGEHGMAVKGGVFYDALVKVPMIVSWPHGGVPQGEVDESMSNTVDILPTLLQLQGLASFEDIGAGWARRSERQFSQLSESQTRYMQGRPLPTVTSFPAREAAFSEYGAGGPPVTMALLEQLTAPFGYHTIIETLWAREAEGRRKMVRTREWKYVTDPMASGATLTSGTDGGPGEIDELYDLVKDPWELTNVAHFPENASVISEMRSLLAGWMIETEDPSPVEIPDTVGRVMPR</sequence>
<dbReference type="AlphaFoldDB" id="A0A381X2Q7"/>
<accession>A0A381X2Q7</accession>
<evidence type="ECO:0000256" key="2">
    <source>
        <dbReference type="ARBA" id="ARBA00022801"/>
    </source>
</evidence>
<evidence type="ECO:0000259" key="4">
    <source>
        <dbReference type="Pfam" id="PF00884"/>
    </source>
</evidence>
<dbReference type="GO" id="GO:0005737">
    <property type="term" value="C:cytoplasm"/>
    <property type="evidence" value="ECO:0007669"/>
    <property type="project" value="TreeGrafter"/>
</dbReference>
<evidence type="ECO:0000256" key="3">
    <source>
        <dbReference type="SAM" id="MobiDB-lite"/>
    </source>
</evidence>
<dbReference type="Pfam" id="PF00884">
    <property type="entry name" value="Sulfatase"/>
    <property type="match status" value="1"/>
</dbReference>
<gene>
    <name evidence="5" type="ORF">METZ01_LOCUS111347</name>
</gene>
<dbReference type="EMBL" id="UINC01013557">
    <property type="protein sequence ID" value="SVA58493.1"/>
    <property type="molecule type" value="Genomic_DNA"/>
</dbReference>
<keyword evidence="2" id="KW-0378">Hydrolase</keyword>
<dbReference type="GO" id="GO:0046872">
    <property type="term" value="F:metal ion binding"/>
    <property type="evidence" value="ECO:0007669"/>
    <property type="project" value="UniProtKB-KW"/>
</dbReference>
<keyword evidence="1" id="KW-0479">Metal-binding</keyword>
<dbReference type="Gene3D" id="3.40.720.10">
    <property type="entry name" value="Alkaline Phosphatase, subunit A"/>
    <property type="match status" value="1"/>
</dbReference>
<dbReference type="SUPFAM" id="SSF53649">
    <property type="entry name" value="Alkaline phosphatase-like"/>
    <property type="match status" value="1"/>
</dbReference>
<organism evidence="5">
    <name type="scientific">marine metagenome</name>
    <dbReference type="NCBI Taxonomy" id="408172"/>
    <lineage>
        <taxon>unclassified sequences</taxon>
        <taxon>metagenomes</taxon>
        <taxon>ecological metagenomes</taxon>
    </lineage>
</organism>
<reference evidence="5" key="1">
    <citation type="submission" date="2018-05" db="EMBL/GenBank/DDBJ databases">
        <authorList>
            <person name="Lanie J.A."/>
            <person name="Ng W.-L."/>
            <person name="Kazmierczak K.M."/>
            <person name="Andrzejewski T.M."/>
            <person name="Davidsen T.M."/>
            <person name="Wayne K.J."/>
            <person name="Tettelin H."/>
            <person name="Glass J.I."/>
            <person name="Rusch D."/>
            <person name="Podicherti R."/>
            <person name="Tsui H.-C.T."/>
            <person name="Winkler M.E."/>
        </authorList>
    </citation>
    <scope>NUCLEOTIDE SEQUENCE</scope>
</reference>
<protein>
    <recommendedName>
        <fullName evidence="4">Sulfatase N-terminal domain-containing protein</fullName>
    </recommendedName>
</protein>
<feature type="domain" description="Sulfatase N-terminal" evidence="4">
    <location>
        <begin position="7"/>
        <end position="379"/>
    </location>
</feature>
<name>A0A381X2Q7_9ZZZZ</name>
<dbReference type="GO" id="GO:0004423">
    <property type="term" value="F:iduronate-2-sulfatase activity"/>
    <property type="evidence" value="ECO:0007669"/>
    <property type="project" value="TreeGrafter"/>
</dbReference>
<dbReference type="InterPro" id="IPR017850">
    <property type="entry name" value="Alkaline_phosphatase_core_sf"/>
</dbReference>
<proteinExistence type="predicted"/>
<evidence type="ECO:0000313" key="5">
    <source>
        <dbReference type="EMBL" id="SVA58493.1"/>
    </source>
</evidence>
<evidence type="ECO:0000256" key="1">
    <source>
        <dbReference type="ARBA" id="ARBA00022723"/>
    </source>
</evidence>